<protein>
    <submittedName>
        <fullName evidence="2">Type I site-specific deoxyribonuclease, HsdR family</fullName>
    </submittedName>
</protein>
<dbReference type="InterPro" id="IPR022625">
    <property type="entry name" value="TypeI_RM_Rsu_C"/>
</dbReference>
<proteinExistence type="predicted"/>
<reference evidence="2" key="1">
    <citation type="submission" date="2010-07" db="EMBL/GenBank/DDBJ databases">
        <authorList>
            <consortium name="CONSOLIDER consortium CSD2007-00005"/>
            <person name="Guazzaroni M.-E."/>
            <person name="Richter M."/>
            <person name="Garcia-Salamanca A."/>
            <person name="Yarza P."/>
            <person name="Ferrer M."/>
        </authorList>
    </citation>
    <scope>NUCLEOTIDE SEQUENCE</scope>
</reference>
<reference evidence="2" key="2">
    <citation type="journal article" date="2011" name="Microb. Ecol.">
        <title>Taxonomic and Functional Metagenomic Profiling of the Microbial Community in the Anoxic Sediment of a Sub-saline Shallow Lake (Laguna de Carrizo, Central Spain).</title>
        <authorList>
            <person name="Ferrer M."/>
            <person name="Guazzaroni M.E."/>
            <person name="Richter M."/>
            <person name="Garcia-Salamanca A."/>
            <person name="Yarza P."/>
            <person name="Suarez-Suarez A."/>
            <person name="Solano J."/>
            <person name="Alcaide M."/>
            <person name="van Dillewijn P."/>
            <person name="Molina-Henares M.A."/>
            <person name="Lopez-Cortes N."/>
            <person name="Al-Ramahi Y."/>
            <person name="Guerrero C."/>
            <person name="Acosta A."/>
            <person name="de Eugenio L.I."/>
            <person name="Martinez V."/>
            <person name="Marques S."/>
            <person name="Rojo F."/>
            <person name="Santero E."/>
            <person name="Genilloud O."/>
            <person name="Perez-Perez J."/>
            <person name="Rossello-Mora R."/>
            <person name="Ramos J.L."/>
        </authorList>
    </citation>
    <scope>NUCLEOTIDE SEQUENCE</scope>
</reference>
<accession>D9PG48</accession>
<gene>
    <name evidence="2" type="ORF">LDC_0495</name>
</gene>
<dbReference type="EMBL" id="ADZX01000176">
    <property type="protein sequence ID" value="EFK97467.1"/>
    <property type="molecule type" value="Genomic_DNA"/>
</dbReference>
<dbReference type="Pfam" id="PF12008">
    <property type="entry name" value="EcoR124_C"/>
    <property type="match status" value="1"/>
</dbReference>
<dbReference type="AlphaFoldDB" id="D9PG48"/>
<comment type="caution">
    <text evidence="2">The sequence shown here is derived from an EMBL/GenBank/DDBJ whole genome shotgun (WGS) entry which is preliminary data.</text>
</comment>
<evidence type="ECO:0000259" key="1">
    <source>
        <dbReference type="Pfam" id="PF12008"/>
    </source>
</evidence>
<feature type="domain" description="Type I restriction enzyme R protein C-terminal" evidence="1">
    <location>
        <begin position="1"/>
        <end position="150"/>
    </location>
</feature>
<organism evidence="2">
    <name type="scientific">sediment metagenome</name>
    <dbReference type="NCBI Taxonomy" id="749907"/>
    <lineage>
        <taxon>unclassified sequences</taxon>
        <taxon>metagenomes</taxon>
        <taxon>ecological metagenomes</taxon>
    </lineage>
</organism>
<name>D9PG48_9ZZZZ</name>
<evidence type="ECO:0000313" key="2">
    <source>
        <dbReference type="EMBL" id="EFK97467.1"/>
    </source>
</evidence>
<sequence>MELIKQVEINIDYVLGLIKRYHEDHTKNKELLIDINKAIDSSVELRNKKDLINQFIISLDVKSVVDEDWQKFVGEKKIEELEEIIESENLDKEATYNFINNAFRDGNVATTGTAITKIMLKRPSRFDPDGGYGKKRESILNKLTNFFDRFFDISGREF</sequence>